<dbReference type="InterPro" id="IPR012337">
    <property type="entry name" value="RNaseH-like_sf"/>
</dbReference>
<evidence type="ECO:0000313" key="1">
    <source>
        <dbReference type="EMBL" id="KAJ7307067.1"/>
    </source>
</evidence>
<protein>
    <recommendedName>
        <fullName evidence="3">hAT-like transposase RNase-H fold domain-containing protein</fullName>
    </recommendedName>
</protein>
<keyword evidence="2" id="KW-1185">Reference proteome</keyword>
<sequence length="179" mass="20591">MMVFAVHYKAAINDITGDRDLNYRIYELFNDDWVIIEDMVHTLEVFKHATLLFSSEEKSTIANVITTMDKINDLLTTTIISSSTRRPIHSSVHKALNLAKTTLNKYYSCTDTSNVYCIAMVLHPSLKLEYFCLRKWDQHWIDTAEQIVQDEFHLSYKSHDNADDVEIVEGGDAVCRPSP</sequence>
<dbReference type="AlphaFoldDB" id="A0AAD7EAI9"/>
<evidence type="ECO:0000313" key="2">
    <source>
        <dbReference type="Proteomes" id="UP001218218"/>
    </source>
</evidence>
<evidence type="ECO:0008006" key="3">
    <source>
        <dbReference type="Google" id="ProtNLM"/>
    </source>
</evidence>
<reference evidence="1" key="1">
    <citation type="submission" date="2023-03" db="EMBL/GenBank/DDBJ databases">
        <title>Massive genome expansion in bonnet fungi (Mycena s.s.) driven by repeated elements and novel gene families across ecological guilds.</title>
        <authorList>
            <consortium name="Lawrence Berkeley National Laboratory"/>
            <person name="Harder C.B."/>
            <person name="Miyauchi S."/>
            <person name="Viragh M."/>
            <person name="Kuo A."/>
            <person name="Thoen E."/>
            <person name="Andreopoulos B."/>
            <person name="Lu D."/>
            <person name="Skrede I."/>
            <person name="Drula E."/>
            <person name="Henrissat B."/>
            <person name="Morin E."/>
            <person name="Kohler A."/>
            <person name="Barry K."/>
            <person name="LaButti K."/>
            <person name="Morin E."/>
            <person name="Salamov A."/>
            <person name="Lipzen A."/>
            <person name="Mereny Z."/>
            <person name="Hegedus B."/>
            <person name="Baldrian P."/>
            <person name="Stursova M."/>
            <person name="Weitz H."/>
            <person name="Taylor A."/>
            <person name="Grigoriev I.V."/>
            <person name="Nagy L.G."/>
            <person name="Martin F."/>
            <person name="Kauserud H."/>
        </authorList>
    </citation>
    <scope>NUCLEOTIDE SEQUENCE</scope>
    <source>
        <strain evidence="1">CBHHK002</strain>
    </source>
</reference>
<dbReference type="EMBL" id="JARIHO010000089">
    <property type="protein sequence ID" value="KAJ7307067.1"/>
    <property type="molecule type" value="Genomic_DNA"/>
</dbReference>
<proteinExistence type="predicted"/>
<comment type="caution">
    <text evidence="1">The sequence shown here is derived from an EMBL/GenBank/DDBJ whole genome shotgun (WGS) entry which is preliminary data.</text>
</comment>
<accession>A0AAD7EAI9</accession>
<gene>
    <name evidence="1" type="ORF">DFH08DRAFT_720206</name>
</gene>
<dbReference type="SUPFAM" id="SSF53098">
    <property type="entry name" value="Ribonuclease H-like"/>
    <property type="match status" value="1"/>
</dbReference>
<organism evidence="1 2">
    <name type="scientific">Mycena albidolilacea</name>
    <dbReference type="NCBI Taxonomy" id="1033008"/>
    <lineage>
        <taxon>Eukaryota</taxon>
        <taxon>Fungi</taxon>
        <taxon>Dikarya</taxon>
        <taxon>Basidiomycota</taxon>
        <taxon>Agaricomycotina</taxon>
        <taxon>Agaricomycetes</taxon>
        <taxon>Agaricomycetidae</taxon>
        <taxon>Agaricales</taxon>
        <taxon>Marasmiineae</taxon>
        <taxon>Mycenaceae</taxon>
        <taxon>Mycena</taxon>
    </lineage>
</organism>
<name>A0AAD7EAI9_9AGAR</name>
<dbReference type="Proteomes" id="UP001218218">
    <property type="component" value="Unassembled WGS sequence"/>
</dbReference>